<feature type="compositionally biased region" description="Basic residues" evidence="1">
    <location>
        <begin position="210"/>
        <end position="223"/>
    </location>
</feature>
<evidence type="ECO:0000256" key="1">
    <source>
        <dbReference type="SAM" id="MobiDB-lite"/>
    </source>
</evidence>
<dbReference type="InterPro" id="IPR052809">
    <property type="entry name" value="Actin_polarity_regulatory"/>
</dbReference>
<feature type="region of interest" description="Disordered" evidence="1">
    <location>
        <begin position="204"/>
        <end position="223"/>
    </location>
</feature>
<dbReference type="GO" id="GO:0005886">
    <property type="term" value="C:plasma membrane"/>
    <property type="evidence" value="ECO:0007669"/>
    <property type="project" value="TreeGrafter"/>
</dbReference>
<gene>
    <name evidence="3" type="primary">mesA</name>
    <name evidence="3" type="ORF">DNF11_3697</name>
</gene>
<evidence type="ECO:0000313" key="3">
    <source>
        <dbReference type="EMBL" id="AYO44647.1"/>
    </source>
</evidence>
<dbReference type="PANTHER" id="PTHR28245">
    <property type="entry name" value="ARF3-INTERACTING PROTEIN 1"/>
    <property type="match status" value="1"/>
</dbReference>
<dbReference type="EMBL" id="CP033154">
    <property type="protein sequence ID" value="AYO44647.1"/>
    <property type="molecule type" value="Genomic_DNA"/>
</dbReference>
<dbReference type="AlphaFoldDB" id="A0A3G2SD14"/>
<dbReference type="InterPro" id="IPR012860">
    <property type="entry name" value="Afi1_N"/>
</dbReference>
<organism evidence="3 4">
    <name type="scientific">Malassezia restricta (strain ATCC 96810 / NBRC 103918 / CBS 7877)</name>
    <name type="common">Seborrheic dermatitis infection agent</name>
    <dbReference type="NCBI Taxonomy" id="425264"/>
    <lineage>
        <taxon>Eukaryota</taxon>
        <taxon>Fungi</taxon>
        <taxon>Dikarya</taxon>
        <taxon>Basidiomycota</taxon>
        <taxon>Ustilaginomycotina</taxon>
        <taxon>Malasseziomycetes</taxon>
        <taxon>Malasseziales</taxon>
        <taxon>Malasseziaceae</taxon>
        <taxon>Malassezia</taxon>
    </lineage>
</organism>
<evidence type="ECO:0000259" key="2">
    <source>
        <dbReference type="Pfam" id="PF07792"/>
    </source>
</evidence>
<evidence type="ECO:0000313" key="4">
    <source>
        <dbReference type="Proteomes" id="UP000269793"/>
    </source>
</evidence>
<proteinExistence type="predicted"/>
<accession>A0A3G2SD14</accession>
<keyword evidence="4" id="KW-1185">Reference proteome</keyword>
<feature type="domain" description="Arf3-interacting protein 1 N-terminal" evidence="2">
    <location>
        <begin position="14"/>
        <end position="60"/>
    </location>
</feature>
<dbReference type="Pfam" id="PF07792">
    <property type="entry name" value="Afi1"/>
    <property type="match status" value="1"/>
</dbReference>
<dbReference type="Proteomes" id="UP000269793">
    <property type="component" value="Chromosome VII"/>
</dbReference>
<dbReference type="OrthoDB" id="66409at2759"/>
<dbReference type="PANTHER" id="PTHR28245:SF1">
    <property type="entry name" value="ARF3-INTERACTING PROTEIN 1"/>
    <property type="match status" value="1"/>
</dbReference>
<sequence>MKRPSAHDECQFCVLATFHSDNGAVLERSVPTHTGLAEQALAEQMIPDGLHDQDEDWTVLIRPVAHLALPHIPRRPAHVQSKLPHAHGHEAGDCIYILSLARTMRREEEPRGACLVAIALATMHPHLSIFQPVLVLALDAYMATRDASVVEQLYDAVNTLHWQSLPCLSYSEKMRMRGDSALHALYHPPPAIMDAHTSLSADHAASAPRQTRRHSSLGLTRRSRTRYAISPPQHARPQFLGYATCLQFGSTCMPIHIPLHVFPEEIGEYSLSNLFATFGHAKLLSRTQHPHLHSNGIHTHPMTLLFNALVTHKRVLFVAYHAPAKVVVDHVLAACAFVSGCGAVLRGFVASAMPYATLVNIDALSHQRGFIVGTKHPRLAELGLWDVLCHCEAQSITVSPRLSPPRPLPPFLDTRHPARPSLRHTLRSMPECMLGDERPHAPDVLFMQRLTRALQQHASESFLRYWCQRHVRDFVALATRHEQTFYGSSLFQPTIHLSHDARDTYMLRCHALRIEGWRGTPSYRSFLWDMSHLYGQASRTAASFCLAHSSSGTALRVDSSAPSTPR</sequence>
<reference evidence="3 4" key="1">
    <citation type="submission" date="2018-10" db="EMBL/GenBank/DDBJ databases">
        <title>Complete genome sequence of Malassezia restricta CBS 7877.</title>
        <authorList>
            <person name="Morand S.C."/>
            <person name="Bertignac M."/>
            <person name="Iltis A."/>
            <person name="Kolder I."/>
            <person name="Pirovano W."/>
            <person name="Jourdain R."/>
            <person name="Clavaud C."/>
        </authorList>
    </citation>
    <scope>NUCLEOTIDE SEQUENCE [LARGE SCALE GENOMIC DNA]</scope>
    <source>
        <strain evidence="3 4">CBS 7877</strain>
    </source>
</reference>
<name>A0A3G2SD14_MALR7</name>
<dbReference type="Pfam" id="PF08616">
    <property type="entry name" value="SPA"/>
    <property type="match status" value="1"/>
</dbReference>
<protein>
    <submittedName>
        <fullName evidence="3">Protein mesA</fullName>
    </submittedName>
</protein>
<dbReference type="STRING" id="425264.A0A3G2SD14"/>
<dbReference type="GO" id="GO:0051666">
    <property type="term" value="P:actin cortical patch localization"/>
    <property type="evidence" value="ECO:0007669"/>
    <property type="project" value="TreeGrafter"/>
</dbReference>
<dbReference type="VEuPathDB" id="FungiDB:DNF11_3697"/>